<dbReference type="InterPro" id="IPR001680">
    <property type="entry name" value="WD40_rpt"/>
</dbReference>
<dbReference type="InterPro" id="IPR052414">
    <property type="entry name" value="U3_snoRNA-assoc_WDR"/>
</dbReference>
<proteinExistence type="predicted"/>
<dbReference type="GeneID" id="103511195"/>
<keyword evidence="4" id="KW-1185">Reference proteome</keyword>
<dbReference type="PROSITE" id="PS50082">
    <property type="entry name" value="WD_REPEATS_2"/>
    <property type="match status" value="1"/>
</dbReference>
<evidence type="ECO:0000256" key="2">
    <source>
        <dbReference type="ARBA" id="ARBA00023242"/>
    </source>
</evidence>
<dbReference type="RefSeq" id="XP_008474137.1">
    <property type="nucleotide sequence ID" value="XM_008475915.3"/>
</dbReference>
<dbReference type="AlphaFoldDB" id="A0A1S3D4E1"/>
<dbReference type="PaxDb" id="121845-A0A1S3D4E1"/>
<evidence type="ECO:0000256" key="3">
    <source>
        <dbReference type="PROSITE-ProRule" id="PRU00221"/>
    </source>
</evidence>
<dbReference type="InterPro" id="IPR015943">
    <property type="entry name" value="WD40/YVTN_repeat-like_dom_sf"/>
</dbReference>
<comment type="subcellular location">
    <subcellularLocation>
        <location evidence="1">Nucleus</location>
    </subcellularLocation>
</comment>
<dbReference type="KEGG" id="dci:103511195"/>
<protein>
    <submittedName>
        <fullName evidence="5">WD repeat-containing protein 43</fullName>
    </submittedName>
</protein>
<reference evidence="5" key="1">
    <citation type="submission" date="2025-08" db="UniProtKB">
        <authorList>
            <consortium name="RefSeq"/>
        </authorList>
    </citation>
    <scope>IDENTIFICATION</scope>
</reference>
<gene>
    <name evidence="5" type="primary">LOC103511195</name>
</gene>
<dbReference type="PANTHER" id="PTHR44267">
    <property type="entry name" value="WD REPEAT-CONTAINING PROTEIN 43"/>
    <property type="match status" value="1"/>
</dbReference>
<dbReference type="OMA" id="AFERITC"/>
<evidence type="ECO:0000256" key="1">
    <source>
        <dbReference type="ARBA" id="ARBA00004123"/>
    </source>
</evidence>
<evidence type="ECO:0000313" key="4">
    <source>
        <dbReference type="Proteomes" id="UP000079169"/>
    </source>
</evidence>
<dbReference type="PANTHER" id="PTHR44267:SF1">
    <property type="entry name" value="WD REPEAT-CONTAINING PROTEIN 43"/>
    <property type="match status" value="1"/>
</dbReference>
<feature type="repeat" description="WD" evidence="3">
    <location>
        <begin position="7"/>
        <end position="37"/>
    </location>
</feature>
<dbReference type="GO" id="GO:0005730">
    <property type="term" value="C:nucleolus"/>
    <property type="evidence" value="ECO:0007669"/>
    <property type="project" value="TreeGrafter"/>
</dbReference>
<dbReference type="SMART" id="SM00320">
    <property type="entry name" value="WD40"/>
    <property type="match status" value="6"/>
</dbReference>
<accession>A0A1S3D4E1</accession>
<name>A0A1S3D4E1_DIACI</name>
<dbReference type="InterPro" id="IPR036322">
    <property type="entry name" value="WD40_repeat_dom_sf"/>
</dbReference>
<dbReference type="GO" id="GO:0000462">
    <property type="term" value="P:maturation of SSU-rRNA from tricistronic rRNA transcript (SSU-rRNA, 5.8S rRNA, LSU-rRNA)"/>
    <property type="evidence" value="ECO:0007669"/>
    <property type="project" value="TreeGrafter"/>
</dbReference>
<dbReference type="STRING" id="121845.A0A1S3D4E1"/>
<evidence type="ECO:0000313" key="5">
    <source>
        <dbReference type="RefSeq" id="XP_008474137.1"/>
    </source>
</evidence>
<sequence length="337" mass="37268">MSEYTSAFSPCGSFFSSLGKDGKVRIWDASNDTLLREYIPDKHLSAPITCIKWITSKSGKRKSHADTSMSQSLLVFGTTSGHLLVYNLSLSRLVSNFNFKSGSKIHCLAWSESKAQDVYTFSDNKNISVWNIPSNSAKNLWRINKSKIKAMALSQDSSHLVTASNSIIVWNIENKSIVKSFIGHISNITSVHCVGSSSDMYIISSSQADRMLSVWSMKAKHQTAIANFKTDEPVTSLSLNNHQGQTCLVAVNNCGALHYFTHQLNGKCVKPIDAKTTVRIYKDKGQTQVAAIVSAHVCPDNQILVAYGSGYLLSFDKIDLKSTNIINFDQKRLNILK</sequence>
<dbReference type="Proteomes" id="UP000079169">
    <property type="component" value="Unplaced"/>
</dbReference>
<dbReference type="Pfam" id="PF00400">
    <property type="entry name" value="WD40"/>
    <property type="match status" value="2"/>
</dbReference>
<keyword evidence="2" id="KW-0539">Nucleus</keyword>
<dbReference type="Gene3D" id="2.130.10.10">
    <property type="entry name" value="YVTN repeat-like/Quinoprotein amine dehydrogenase"/>
    <property type="match status" value="2"/>
</dbReference>
<organism evidence="4 5">
    <name type="scientific">Diaphorina citri</name>
    <name type="common">Asian citrus psyllid</name>
    <dbReference type="NCBI Taxonomy" id="121845"/>
    <lineage>
        <taxon>Eukaryota</taxon>
        <taxon>Metazoa</taxon>
        <taxon>Ecdysozoa</taxon>
        <taxon>Arthropoda</taxon>
        <taxon>Hexapoda</taxon>
        <taxon>Insecta</taxon>
        <taxon>Pterygota</taxon>
        <taxon>Neoptera</taxon>
        <taxon>Paraneoptera</taxon>
        <taxon>Hemiptera</taxon>
        <taxon>Sternorrhyncha</taxon>
        <taxon>Psylloidea</taxon>
        <taxon>Psyllidae</taxon>
        <taxon>Diaphorininae</taxon>
        <taxon>Diaphorina</taxon>
    </lineage>
</organism>
<dbReference type="SUPFAM" id="SSF50978">
    <property type="entry name" value="WD40 repeat-like"/>
    <property type="match status" value="1"/>
</dbReference>
<keyword evidence="3" id="KW-0853">WD repeat</keyword>